<reference evidence="1 2" key="1">
    <citation type="journal article" date="2012" name="J. Bacteriol.">
        <title>Complete Genome Sequence of the Probiotic Bacterium Bifidobacterium bifidum Strain BGN4.</title>
        <authorList>
            <person name="Yu D.S."/>
            <person name="Jeong H."/>
            <person name="Lee D.H."/>
            <person name="Kwon S.K."/>
            <person name="Song J.Y."/>
            <person name="Kim B.K."/>
            <person name="Park M.S."/>
            <person name="Ji G.E."/>
            <person name="Oh T.K."/>
            <person name="Kim J.F."/>
        </authorList>
    </citation>
    <scope>NUCLEOTIDE SEQUENCE [LARGE SCALE GENOMIC DNA]</scope>
    <source>
        <strain evidence="1 2">BGN4</strain>
    </source>
</reference>
<sequence length="39" mass="4119">MGSCHVIAGTVCFGGAGDSIRIPVFSRRAQLLKRIGTSR</sequence>
<evidence type="ECO:0000313" key="2">
    <source>
        <dbReference type="Proteomes" id="UP000006173"/>
    </source>
</evidence>
<evidence type="ECO:0000313" key="1">
    <source>
        <dbReference type="EMBL" id="AFL03600.1"/>
    </source>
</evidence>
<dbReference type="HOGENOM" id="CLU_3305454_0_0_11"/>
<dbReference type="Proteomes" id="UP000006173">
    <property type="component" value="Chromosome"/>
</dbReference>
<gene>
    <name evidence="1" type="ORF">BBB_0003</name>
</gene>
<dbReference type="EMBL" id="CP001361">
    <property type="protein sequence ID" value="AFL03600.1"/>
    <property type="molecule type" value="Genomic_DNA"/>
</dbReference>
<name>I3WFD7_BIFBI</name>
<dbReference type="KEGG" id="bbf:BBB_0003"/>
<organism evidence="1 2">
    <name type="scientific">Bifidobacterium bifidum BGN4</name>
    <dbReference type="NCBI Taxonomy" id="484020"/>
    <lineage>
        <taxon>Bacteria</taxon>
        <taxon>Bacillati</taxon>
        <taxon>Actinomycetota</taxon>
        <taxon>Actinomycetes</taxon>
        <taxon>Bifidobacteriales</taxon>
        <taxon>Bifidobacteriaceae</taxon>
        <taxon>Bifidobacterium</taxon>
    </lineage>
</organism>
<accession>I3WFD7</accession>
<proteinExistence type="predicted"/>
<protein>
    <submittedName>
        <fullName evidence="1">Uncharacterized protein</fullName>
    </submittedName>
</protein>
<dbReference type="AlphaFoldDB" id="I3WFD7"/>
<dbReference type="PATRIC" id="fig|484020.3.peg.3"/>